<reference evidence="1" key="1">
    <citation type="journal article" date="2021" name="Nat. Commun.">
        <title>Genetic determinants of endophytism in the Arabidopsis root mycobiome.</title>
        <authorList>
            <person name="Mesny F."/>
            <person name="Miyauchi S."/>
            <person name="Thiergart T."/>
            <person name="Pickel B."/>
            <person name="Atanasova L."/>
            <person name="Karlsson M."/>
            <person name="Huettel B."/>
            <person name="Barry K.W."/>
            <person name="Haridas S."/>
            <person name="Chen C."/>
            <person name="Bauer D."/>
            <person name="Andreopoulos W."/>
            <person name="Pangilinan J."/>
            <person name="LaButti K."/>
            <person name="Riley R."/>
            <person name="Lipzen A."/>
            <person name="Clum A."/>
            <person name="Drula E."/>
            <person name="Henrissat B."/>
            <person name="Kohler A."/>
            <person name="Grigoriev I.V."/>
            <person name="Martin F.M."/>
            <person name="Hacquard S."/>
        </authorList>
    </citation>
    <scope>NUCLEOTIDE SEQUENCE</scope>
    <source>
        <strain evidence="1">MPI-CAGE-AT-0147</strain>
    </source>
</reference>
<evidence type="ECO:0000313" key="1">
    <source>
        <dbReference type="EMBL" id="KAH7127325.1"/>
    </source>
</evidence>
<gene>
    <name evidence="1" type="ORF">EDB81DRAFT_907500</name>
</gene>
<protein>
    <submittedName>
        <fullName evidence="1">Uncharacterized protein</fullName>
    </submittedName>
</protein>
<proteinExistence type="predicted"/>
<dbReference type="EMBL" id="JAGMUV010000019">
    <property type="protein sequence ID" value="KAH7127325.1"/>
    <property type="molecule type" value="Genomic_DNA"/>
</dbReference>
<dbReference type="Proteomes" id="UP000738349">
    <property type="component" value="Unassembled WGS sequence"/>
</dbReference>
<keyword evidence="2" id="KW-1185">Reference proteome</keyword>
<organism evidence="1 2">
    <name type="scientific">Dactylonectria macrodidyma</name>
    <dbReference type="NCBI Taxonomy" id="307937"/>
    <lineage>
        <taxon>Eukaryota</taxon>
        <taxon>Fungi</taxon>
        <taxon>Dikarya</taxon>
        <taxon>Ascomycota</taxon>
        <taxon>Pezizomycotina</taxon>
        <taxon>Sordariomycetes</taxon>
        <taxon>Hypocreomycetidae</taxon>
        <taxon>Hypocreales</taxon>
        <taxon>Nectriaceae</taxon>
        <taxon>Dactylonectria</taxon>
    </lineage>
</organism>
<accession>A0A9P9IQA6</accession>
<name>A0A9P9IQA6_9HYPO</name>
<dbReference type="AlphaFoldDB" id="A0A9P9IQA6"/>
<feature type="non-terminal residue" evidence="1">
    <location>
        <position position="1"/>
    </location>
</feature>
<dbReference type="OrthoDB" id="4582561at2759"/>
<feature type="non-terminal residue" evidence="1">
    <location>
        <position position="175"/>
    </location>
</feature>
<sequence length="175" mass="19512">YGITVPKPWQAWETAFFYRILSVLEHPKAGARLIDYGCNTGDSDTLNCTKTCSNNTLMFGSPENLWNCVTLETMGMIVGPGNDTINKASEKEMDEIFHFGTVEEFNSLNVFRPFRKCLSQSCSDSKYGKCTPGIKVFQCDAVNQVNIWDLGRLLNDRYCRDADIGIDTDIAGPGV</sequence>
<comment type="caution">
    <text evidence="1">The sequence shown here is derived from an EMBL/GenBank/DDBJ whole genome shotgun (WGS) entry which is preliminary data.</text>
</comment>
<evidence type="ECO:0000313" key="2">
    <source>
        <dbReference type="Proteomes" id="UP000738349"/>
    </source>
</evidence>